<dbReference type="GO" id="GO:0007417">
    <property type="term" value="P:central nervous system development"/>
    <property type="evidence" value="ECO:0007669"/>
    <property type="project" value="UniProtKB-ARBA"/>
</dbReference>
<dbReference type="GO" id="GO:0005819">
    <property type="term" value="C:spindle"/>
    <property type="evidence" value="ECO:0007669"/>
    <property type="project" value="UniProtKB-SubCell"/>
</dbReference>
<dbReference type="Pfam" id="PF01067">
    <property type="entry name" value="Calpain_III"/>
    <property type="match status" value="1"/>
</dbReference>
<dbReference type="GO" id="GO:0006508">
    <property type="term" value="P:proteolysis"/>
    <property type="evidence" value="ECO:0007669"/>
    <property type="project" value="InterPro"/>
</dbReference>
<dbReference type="Gene3D" id="2.60.120.380">
    <property type="match status" value="1"/>
</dbReference>
<dbReference type="GO" id="GO:0004198">
    <property type="term" value="F:calcium-dependent cysteine-type endopeptidase activity"/>
    <property type="evidence" value="ECO:0007669"/>
    <property type="project" value="InterPro"/>
</dbReference>
<dbReference type="SUPFAM" id="SSF54001">
    <property type="entry name" value="Cysteine proteinases"/>
    <property type="match status" value="1"/>
</dbReference>
<dbReference type="SMART" id="SM00537">
    <property type="entry name" value="DCX"/>
    <property type="match status" value="2"/>
</dbReference>
<dbReference type="InterPro" id="IPR022682">
    <property type="entry name" value="Calpain_domain_III"/>
</dbReference>
<feature type="region of interest" description="Disordered" evidence="14">
    <location>
        <begin position="11"/>
        <end position="31"/>
    </location>
</feature>
<dbReference type="FunFam" id="3.90.70.10:FF:000064">
    <property type="entry name" value="calpain-6"/>
    <property type="match status" value="1"/>
</dbReference>
<organism evidence="18 19">
    <name type="scientific">Ovis ammon polii</name>
    <dbReference type="NCBI Taxonomy" id="230172"/>
    <lineage>
        <taxon>Eukaryota</taxon>
        <taxon>Metazoa</taxon>
        <taxon>Chordata</taxon>
        <taxon>Craniata</taxon>
        <taxon>Vertebrata</taxon>
        <taxon>Euteleostomi</taxon>
        <taxon>Mammalia</taxon>
        <taxon>Eutheria</taxon>
        <taxon>Laurasiatheria</taxon>
        <taxon>Artiodactyla</taxon>
        <taxon>Ruminantia</taxon>
        <taxon>Pecora</taxon>
        <taxon>Bovidae</taxon>
        <taxon>Caprinae</taxon>
        <taxon>Ovis</taxon>
    </lineage>
</organism>
<dbReference type="SUPFAM" id="SSF49758">
    <property type="entry name" value="Calpain large subunit, middle domain (domain III)"/>
    <property type="match status" value="1"/>
</dbReference>
<evidence type="ECO:0000256" key="11">
    <source>
        <dbReference type="ARBA" id="ARBA00068852"/>
    </source>
</evidence>
<dbReference type="Pfam" id="PF00168">
    <property type="entry name" value="C2"/>
    <property type="match status" value="1"/>
</dbReference>
<sequence>MELDFGHFDERDKTSRNMRGSRMNGLPSPTHSAHCSFYRTRTLQALSNEKKAKKVRFYRNGDRYFKGIVYAVSSDRFRSFDALLADLTRSLSDNINLPQGVRYIYTIDGSRKIGSMDELEEGESYVCSSDNFFKKVEYTKNVNPNWSVNVKTSANMKAPQSLASSNSAQARENKDFVRPKLVTIIRSGVKPRKAVRVLLNKKTAHSFEQVLTDITEAIKLETGVVKKLYTLDGKQEPVKCGVGSRTKPDAEQLDCKMNVFEASHTIVTCLHDFFGDDDVFIACGPEKFRYAQDDFSLDENECRVMKGNPSATAGPKASPTPQKSSAKSPGPTRRSKSPADSGSQGFKDKHWEMGKHEPSEKLFFKNQKYQELKQECIRDGRLFCDPTFLPENDSLFYNRLLPGKVIWKRPQTIPNYKEQEWDPRKLDKYAGIFHFRFWHFGEWTEVVIDDLLPTINGDLVFSFSTSMNEFWNALLEKAYAKLLGCYEALDGLTTSDIIVDFTGTLAETVDMQKGRYTDLVEEKYKLFKELYKTFTKGGLICCSIEFPDQEEQEVETDWGLLKGHTYTMTDIRKIRLGERLVEVFSTEKLYMIRLRNPLGRQEWSGPWSEISEEWQQLTAADRKNLGIVMSDDGEFWMSLEDFCRNFHELNVCRNVNNPLFGHKELESVVGCWTVNDDPLMNRSGGCYNNRDTFLQNPQYIFTVPEDEHKVIMSLQQKDLRTYRRMGRPDNYIIGFELFKVELNRKFRLHHLYIQERAGTSTYIDTRTVFLSKYLKKGNYVLVPTMFQHGRTSEFLLRIFCEVPVQLRELTMDMPKMSCWNLARGYPKVVTQITVHSAEGLEKKYANETVNPYLIIKCGKEEVRSPVQKNTVHAIFDTQAIFYRRTTDIPIIIQVWNKRKFCDQFLGQVTLDADPSDCRELKSLYLRKKGGPTAKVKQGHISFKVISSDDLTEL</sequence>
<dbReference type="CDD" id="cd00214">
    <property type="entry name" value="Calpain_III"/>
    <property type="match status" value="1"/>
</dbReference>
<dbReference type="AlphaFoldDB" id="A0AAD4YFR8"/>
<evidence type="ECO:0000256" key="6">
    <source>
        <dbReference type="ARBA" id="ARBA00022701"/>
    </source>
</evidence>
<evidence type="ECO:0000256" key="4">
    <source>
        <dbReference type="ARBA" id="ARBA00022490"/>
    </source>
</evidence>
<comment type="function">
    <text evidence="9">Microtubule-stabilizing protein that may be involved in the regulation of microtubule dynamics and cytoskeletal organization. May act as a regulator of RAC1 activity through interaction with ARHGEF2 to control lamellipodial formation and cell mobility. Does not seem to have protease activity as it has lost the active site residues.</text>
</comment>
<dbReference type="GO" id="GO:0035556">
    <property type="term" value="P:intracellular signal transduction"/>
    <property type="evidence" value="ECO:0007669"/>
    <property type="project" value="InterPro"/>
</dbReference>
<comment type="similarity">
    <text evidence="3">Belongs to the peptidase C2 family.</text>
</comment>
<keyword evidence="5" id="KW-0597">Phosphoprotein</keyword>
<feature type="domain" description="C2" evidence="15">
    <location>
        <begin position="810"/>
        <end position="925"/>
    </location>
</feature>
<dbReference type="SUPFAM" id="SSF49562">
    <property type="entry name" value="C2 domain (Calcium/lipid-binding domain, CaLB)"/>
    <property type="match status" value="1"/>
</dbReference>
<comment type="caution">
    <text evidence="13">Lacks conserved residue(s) required for the propagation of feature annotation.</text>
</comment>
<feature type="active site" evidence="12">
    <location>
        <position position="564"/>
    </location>
</feature>
<proteinExistence type="inferred from homology"/>
<dbReference type="FunFam" id="3.10.20.230:FF:000001">
    <property type="entry name" value="serine/threonine-protein kinase DCLK1 isoform X1"/>
    <property type="match status" value="1"/>
</dbReference>
<dbReference type="InterPro" id="IPR033884">
    <property type="entry name" value="C2_Calpain"/>
</dbReference>
<name>A0AAD4YFR8_OVIAM</name>
<comment type="caution">
    <text evidence="18">The sequence shown here is derived from an EMBL/GenBank/DDBJ whole genome shotgun (WGS) entry which is preliminary data.</text>
</comment>
<evidence type="ECO:0000256" key="14">
    <source>
        <dbReference type="SAM" id="MobiDB-lite"/>
    </source>
</evidence>
<feature type="domain" description="Doublecortin" evidence="17">
    <location>
        <begin position="180"/>
        <end position="294"/>
    </location>
</feature>
<dbReference type="InterPro" id="IPR022683">
    <property type="entry name" value="Calpain_III"/>
</dbReference>
<dbReference type="InterPro" id="IPR003533">
    <property type="entry name" value="Doublecortin_dom"/>
</dbReference>
<dbReference type="CDD" id="cd17069">
    <property type="entry name" value="DCX2"/>
    <property type="match status" value="1"/>
</dbReference>
<dbReference type="CDD" id="cd04046">
    <property type="entry name" value="C2_Calpain"/>
    <property type="match status" value="1"/>
</dbReference>
<dbReference type="CDD" id="cd00044">
    <property type="entry name" value="CysPc"/>
    <property type="match status" value="1"/>
</dbReference>
<keyword evidence="19" id="KW-1185">Reference proteome</keyword>
<gene>
    <name evidence="18" type="ORF">MG293_005212</name>
</gene>
<keyword evidence="6" id="KW-0493">Microtubule</keyword>
<evidence type="ECO:0000313" key="19">
    <source>
        <dbReference type="Proteomes" id="UP001214576"/>
    </source>
</evidence>
<dbReference type="PANTHER" id="PTHR10183">
    <property type="entry name" value="CALPAIN"/>
    <property type="match status" value="1"/>
</dbReference>
<dbReference type="CDD" id="cd16112">
    <property type="entry name" value="DCX1_DCX"/>
    <property type="match status" value="1"/>
</dbReference>
<dbReference type="GO" id="GO:0048471">
    <property type="term" value="C:perinuclear region of cytoplasm"/>
    <property type="evidence" value="ECO:0007669"/>
    <property type="project" value="UniProtKB-SubCell"/>
</dbReference>
<dbReference type="PROSITE" id="PS50309">
    <property type="entry name" value="DC"/>
    <property type="match status" value="2"/>
</dbReference>
<evidence type="ECO:0000256" key="7">
    <source>
        <dbReference type="ARBA" id="ARBA00022737"/>
    </source>
</evidence>
<evidence type="ECO:0000256" key="3">
    <source>
        <dbReference type="ARBA" id="ARBA00007623"/>
    </source>
</evidence>
<dbReference type="Pfam" id="PF03607">
    <property type="entry name" value="DCX"/>
    <property type="match status" value="2"/>
</dbReference>
<dbReference type="InterPro" id="IPR035892">
    <property type="entry name" value="C2_domain_sf"/>
</dbReference>
<dbReference type="Pfam" id="PF00648">
    <property type="entry name" value="Peptidase_C2"/>
    <property type="match status" value="1"/>
</dbReference>
<dbReference type="PANTHER" id="PTHR10183:SF381">
    <property type="entry name" value="CALPAIN-6"/>
    <property type="match status" value="1"/>
</dbReference>
<accession>A0AAD4YFR8</accession>
<dbReference type="FunFam" id="2.60.120.380:FF:000009">
    <property type="entry name" value="Calpain-6"/>
    <property type="match status" value="1"/>
</dbReference>
<evidence type="ECO:0000256" key="13">
    <source>
        <dbReference type="PROSITE-ProRule" id="PRU00239"/>
    </source>
</evidence>
<dbReference type="PRINTS" id="PR00704">
    <property type="entry name" value="CALPAIN"/>
</dbReference>
<dbReference type="InterPro" id="IPR038765">
    <property type="entry name" value="Papain-like_cys_pep_sf"/>
</dbReference>
<keyword evidence="7" id="KW-0677">Repeat</keyword>
<dbReference type="GO" id="GO:0005874">
    <property type="term" value="C:microtubule"/>
    <property type="evidence" value="ECO:0007669"/>
    <property type="project" value="UniProtKB-KW"/>
</dbReference>
<dbReference type="SUPFAM" id="SSF89837">
    <property type="entry name" value="Doublecortin (DC)"/>
    <property type="match status" value="3"/>
</dbReference>
<dbReference type="Gene3D" id="3.10.20.230">
    <property type="entry name" value="Doublecortin domain"/>
    <property type="match status" value="2"/>
</dbReference>
<dbReference type="SMART" id="SM00720">
    <property type="entry name" value="calpain_III"/>
    <property type="match status" value="1"/>
</dbReference>
<evidence type="ECO:0000256" key="5">
    <source>
        <dbReference type="ARBA" id="ARBA00022553"/>
    </source>
</evidence>
<dbReference type="InterPro" id="IPR036213">
    <property type="entry name" value="Calpain_III_sf"/>
</dbReference>
<dbReference type="SMART" id="SM00230">
    <property type="entry name" value="CysPc"/>
    <property type="match status" value="1"/>
</dbReference>
<dbReference type="InterPro" id="IPR033883">
    <property type="entry name" value="C2_III"/>
</dbReference>
<evidence type="ECO:0000313" key="18">
    <source>
        <dbReference type="EMBL" id="KAI4544946.1"/>
    </source>
</evidence>
<keyword evidence="4" id="KW-0963">Cytoplasm</keyword>
<dbReference type="EMBL" id="JAKZEL010000003">
    <property type="protein sequence ID" value="KAI4544946.1"/>
    <property type="molecule type" value="Genomic_DNA"/>
</dbReference>
<evidence type="ECO:0000256" key="9">
    <source>
        <dbReference type="ARBA" id="ARBA00058712"/>
    </source>
</evidence>
<reference evidence="18" key="1">
    <citation type="submission" date="2022-03" db="EMBL/GenBank/DDBJ databases">
        <title>Genomic analyses of argali, domestic sheep and their hybrids provide insights into chromosomal evolution, heterosis and genetic basis of agronomic traits.</title>
        <authorList>
            <person name="Li M."/>
        </authorList>
    </citation>
    <scope>NUCLEOTIDE SEQUENCE</scope>
    <source>
        <strain evidence="18">CAU-MHL-2022a</strain>
        <tissue evidence="18">Skin</tissue>
    </source>
</reference>
<evidence type="ECO:0000256" key="8">
    <source>
        <dbReference type="ARBA" id="ARBA00023212"/>
    </source>
</evidence>
<evidence type="ECO:0000259" key="16">
    <source>
        <dbReference type="PROSITE" id="PS50203"/>
    </source>
</evidence>
<dbReference type="PROSITE" id="PS50203">
    <property type="entry name" value="CALPAIN_CAT"/>
    <property type="match status" value="1"/>
</dbReference>
<dbReference type="Gene3D" id="2.60.40.150">
    <property type="entry name" value="C2 domain"/>
    <property type="match status" value="1"/>
</dbReference>
<comment type="subcellular location">
    <subcellularLocation>
        <location evidence="1">Cytoplasm</location>
        <location evidence="1">Cytoskeleton</location>
        <location evidence="1">Spindle</location>
    </subcellularLocation>
    <subcellularLocation>
        <location evidence="2">Cytoplasm</location>
        <location evidence="2">Perinuclear region</location>
    </subcellularLocation>
</comment>
<evidence type="ECO:0000256" key="10">
    <source>
        <dbReference type="ARBA" id="ARBA00062417"/>
    </source>
</evidence>
<evidence type="ECO:0000256" key="1">
    <source>
        <dbReference type="ARBA" id="ARBA00004186"/>
    </source>
</evidence>
<evidence type="ECO:0000259" key="15">
    <source>
        <dbReference type="PROSITE" id="PS50004"/>
    </source>
</evidence>
<dbReference type="InterPro" id="IPR036572">
    <property type="entry name" value="Doublecortin_dom_sf"/>
</dbReference>
<dbReference type="Gene3D" id="3.90.70.10">
    <property type="entry name" value="Cysteine proteinases"/>
    <property type="match status" value="1"/>
</dbReference>
<dbReference type="SMART" id="SM00239">
    <property type="entry name" value="C2"/>
    <property type="match status" value="1"/>
</dbReference>
<feature type="active site" evidence="12">
    <location>
        <position position="596"/>
    </location>
</feature>
<feature type="domain" description="Calpain catalytic" evidence="16">
    <location>
        <begin position="411"/>
        <end position="655"/>
    </location>
</feature>
<feature type="domain" description="Doublecortin" evidence="17">
    <location>
        <begin position="53"/>
        <end position="139"/>
    </location>
</feature>
<dbReference type="Proteomes" id="UP001214576">
    <property type="component" value="Unassembled WGS sequence"/>
</dbReference>
<dbReference type="FunFam" id="2.60.40.150:FF:000131">
    <property type="entry name" value="calpain-6"/>
    <property type="match status" value="1"/>
</dbReference>
<comment type="subunit">
    <text evidence="10">Interacts (via domain III) with microtubules. Interacts (via domain II) with ARHGEF2 (via the N-terminal zinc finger).</text>
</comment>
<dbReference type="InterPro" id="IPR022684">
    <property type="entry name" value="Calpain_cysteine_protease"/>
</dbReference>
<keyword evidence="8" id="KW-0206">Cytoskeleton</keyword>
<protein>
    <recommendedName>
        <fullName evidence="11">Calpain-6</fullName>
    </recommendedName>
</protein>
<feature type="region of interest" description="Disordered" evidence="14">
    <location>
        <begin position="306"/>
        <end position="350"/>
    </location>
</feature>
<evidence type="ECO:0000259" key="17">
    <source>
        <dbReference type="PROSITE" id="PS50309"/>
    </source>
</evidence>
<dbReference type="InterPro" id="IPR001300">
    <property type="entry name" value="Peptidase_C2_calpain_cat"/>
</dbReference>
<evidence type="ECO:0000256" key="12">
    <source>
        <dbReference type="PIRSR" id="PIRSR622684-1"/>
    </source>
</evidence>
<dbReference type="InterPro" id="IPR000008">
    <property type="entry name" value="C2_dom"/>
</dbReference>
<evidence type="ECO:0000256" key="2">
    <source>
        <dbReference type="ARBA" id="ARBA00004556"/>
    </source>
</evidence>
<dbReference type="PROSITE" id="PS50004">
    <property type="entry name" value="C2"/>
    <property type="match status" value="1"/>
</dbReference>